<name>A0ABQ3FS61_9GAMM</name>
<gene>
    <name evidence="1" type="ORF">GCM10010082_31890</name>
</gene>
<evidence type="ECO:0008006" key="3">
    <source>
        <dbReference type="Google" id="ProtNLM"/>
    </source>
</evidence>
<dbReference type="EMBL" id="BMZM01000006">
    <property type="protein sequence ID" value="GHC34759.1"/>
    <property type="molecule type" value="Genomic_DNA"/>
</dbReference>
<evidence type="ECO:0000313" key="2">
    <source>
        <dbReference type="Proteomes" id="UP000604243"/>
    </source>
</evidence>
<accession>A0ABQ3FS61</accession>
<evidence type="ECO:0000313" key="1">
    <source>
        <dbReference type="EMBL" id="GHC34759.1"/>
    </source>
</evidence>
<protein>
    <recommendedName>
        <fullName evidence="3">Antitoxin HicB</fullName>
    </recommendedName>
</protein>
<proteinExistence type="predicted"/>
<reference evidence="2" key="1">
    <citation type="journal article" date="2019" name="Int. J. Syst. Evol. Microbiol.">
        <title>The Global Catalogue of Microorganisms (GCM) 10K type strain sequencing project: providing services to taxonomists for standard genome sequencing and annotation.</title>
        <authorList>
            <consortium name="The Broad Institute Genomics Platform"/>
            <consortium name="The Broad Institute Genome Sequencing Center for Infectious Disease"/>
            <person name="Wu L."/>
            <person name="Ma J."/>
        </authorList>
    </citation>
    <scope>NUCLEOTIDE SEQUENCE [LARGE SCALE GENOMIC DNA]</scope>
    <source>
        <strain evidence="2">KCTC 42082</strain>
    </source>
</reference>
<dbReference type="Proteomes" id="UP000604243">
    <property type="component" value="Unassembled WGS sequence"/>
</dbReference>
<dbReference type="RefSeq" id="WP_189520094.1">
    <property type="nucleotide sequence ID" value="NZ_BMZM01000006.1"/>
</dbReference>
<comment type="caution">
    <text evidence="1">The sequence shown here is derived from an EMBL/GenBank/DDBJ whole genome shotgun (WGS) entry which is preliminary data.</text>
</comment>
<organism evidence="1 2">
    <name type="scientific">Kushneria pakistanensis</name>
    <dbReference type="NCBI Taxonomy" id="1508770"/>
    <lineage>
        <taxon>Bacteria</taxon>
        <taxon>Pseudomonadati</taxon>
        <taxon>Pseudomonadota</taxon>
        <taxon>Gammaproteobacteria</taxon>
        <taxon>Oceanospirillales</taxon>
        <taxon>Halomonadaceae</taxon>
        <taxon>Kushneria</taxon>
    </lineage>
</organism>
<keyword evidence="2" id="KW-1185">Reference proteome</keyword>
<sequence length="141" mass="14991">MHAYPIDIHTDVDPSVWASSPLVPPFNCAGDDVADLLNNEAEDAMIAALSIYVDQGKKVPVPDRAPDGAGVYLPALTMAKIALWNAMCDQGVTRSNLAQQLGISAAAAGRLVDLLHHSKLENVERALNVLGRRILLDVAVA</sequence>